<dbReference type="RefSeq" id="WP_188243113.1">
    <property type="nucleotide sequence ID" value="NZ_JABTCF010000003.1"/>
</dbReference>
<dbReference type="EMBL" id="JABTCF010000003">
    <property type="protein sequence ID" value="MBD0777596.1"/>
    <property type="molecule type" value="Genomic_DNA"/>
</dbReference>
<proteinExistence type="predicted"/>
<reference evidence="1" key="1">
    <citation type="submission" date="2020-05" db="EMBL/GenBank/DDBJ databases">
        <title>The draft genome sequence of Maribacter sp. ANRC-HE7.</title>
        <authorList>
            <person name="Mu L."/>
        </authorList>
    </citation>
    <scope>NUCLEOTIDE SEQUENCE</scope>
    <source>
        <strain evidence="1">ANRC-HE7</strain>
    </source>
</reference>
<sequence length="248" mass="27634">MKTIENHHILKTCFIFFTLTVLLQSCNNDDSPTQKGTDKEMGILLRYPDSLVETIFRKQGSLAPIEIDWNGEKGTLSISSTTTILESNNIQFEEDTGIIFWSRLLPLGEFDLTITAKNSKDAVDTNILFSNRFDRGYFSGGFEAGNPTEIDPTTIPVEYGLTLHEDHTVSMINYTDPAFIASGIWETLEGPNIAIEYTSNGETTYMKGQLYHNGELPNLPVLEGVYGAGKDASGEIIAPEGRFLFKWD</sequence>
<evidence type="ECO:0000313" key="2">
    <source>
        <dbReference type="Proteomes" id="UP001166021"/>
    </source>
</evidence>
<comment type="caution">
    <text evidence="1">The sequence shown here is derived from an EMBL/GenBank/DDBJ whole genome shotgun (WGS) entry which is preliminary data.</text>
</comment>
<name>A0ABR7UZ82_9FLAO</name>
<dbReference type="PROSITE" id="PS51257">
    <property type="entry name" value="PROKAR_LIPOPROTEIN"/>
    <property type="match status" value="1"/>
</dbReference>
<evidence type="ECO:0008006" key="3">
    <source>
        <dbReference type="Google" id="ProtNLM"/>
    </source>
</evidence>
<organism evidence="1 2">
    <name type="scientific">Maribacter aquimaris</name>
    <dbReference type="NCBI Taxonomy" id="2737171"/>
    <lineage>
        <taxon>Bacteria</taxon>
        <taxon>Pseudomonadati</taxon>
        <taxon>Bacteroidota</taxon>
        <taxon>Flavobacteriia</taxon>
        <taxon>Flavobacteriales</taxon>
        <taxon>Flavobacteriaceae</taxon>
        <taxon>Maribacter</taxon>
    </lineage>
</organism>
<dbReference type="Proteomes" id="UP001166021">
    <property type="component" value="Unassembled WGS sequence"/>
</dbReference>
<gene>
    <name evidence="1" type="ORF">HPE56_07310</name>
</gene>
<evidence type="ECO:0000313" key="1">
    <source>
        <dbReference type="EMBL" id="MBD0777596.1"/>
    </source>
</evidence>
<keyword evidence="2" id="KW-1185">Reference proteome</keyword>
<protein>
    <recommendedName>
        <fullName evidence="3">Glutamine cyclotransferase</fullName>
    </recommendedName>
</protein>
<accession>A0ABR7UZ82</accession>